<dbReference type="Proteomes" id="UP000007267">
    <property type="component" value="Unassembled WGS sequence"/>
</dbReference>
<dbReference type="InterPro" id="IPR040647">
    <property type="entry name" value="SPIN-DOC_Znf-C2H2"/>
</dbReference>
<dbReference type="InterPro" id="IPR012337">
    <property type="entry name" value="RNaseH-like_sf"/>
</dbReference>
<evidence type="ECO:0000313" key="2">
    <source>
        <dbReference type="Ensembl" id="ENSPSIP00000001549.1"/>
    </source>
</evidence>
<keyword evidence="3" id="KW-1185">Reference proteome</keyword>
<sequence>MAEKRKRKIDDECRQFQEEWSLKYFFIKSGEKALCVICNETVAVMKEYNLRRHHQSKHQEKYVQLKGKVRAEKFSKLQNQLTSQRTLFSKSSNENESLTKASYKVAYVLAKSGKPFTDGEVVKECLLEVAEELCPEKSKQFENVALGANNIACRVADMGENIVTQIAKNASKFRHFSIAMDESLDSCSTSQLLVFIRGVDEDMNITQELASLHSMYGTVTGEDIFNELKKTFADYNLDWTNLSCLTVDGGKNMSGIKKGLVGQVKQMCNEKNIIQPMFLHCIIHQQALCAKYVDISSVLNPVVKMVNLIRSHGLNHRQFRDMLKDTDTESQDLPYYTAVRWLSCEKVLSRVFKLRKEIGDFLESKGKPQPLLSDEEWVWKLAFAADITSHLNFLNLKLQGEQNLVSDLYTHLKAFRSKLVLFLEQVQANNLTHFQQCKVFMAEATAEFPTSFACEIIKDLQLQFQQRFSDLDSKAEEVRLFQNPFEADVASCPDELQLEVIELQANDLLRDKFKIGLVGFYQFLPKEDFPNVKTFASRYLSIFGTTYLCEQTFSRMKYVKNNLRTNLSDDNLR</sequence>
<dbReference type="HOGENOM" id="CLU_021316_5_1_1"/>
<evidence type="ECO:0000259" key="1">
    <source>
        <dbReference type="Pfam" id="PF18658"/>
    </source>
</evidence>
<accession>K7F0I9</accession>
<dbReference type="GeneTree" id="ENSGT00940000163096"/>
<dbReference type="SUPFAM" id="SSF53098">
    <property type="entry name" value="Ribonuclease H-like"/>
    <property type="match status" value="1"/>
</dbReference>
<dbReference type="AlphaFoldDB" id="K7F0I9"/>
<dbReference type="OMA" id="DEDMNIT"/>
<reference evidence="3" key="2">
    <citation type="journal article" date="2013" name="Nat. Genet.">
        <title>The draft genomes of soft-shell turtle and green sea turtle yield insights into the development and evolution of the turtle-specific body plan.</title>
        <authorList>
            <person name="Wang Z."/>
            <person name="Pascual-Anaya J."/>
            <person name="Zadissa A."/>
            <person name="Li W."/>
            <person name="Niimura Y."/>
            <person name="Huang Z."/>
            <person name="Li C."/>
            <person name="White S."/>
            <person name="Xiong Z."/>
            <person name="Fang D."/>
            <person name="Wang B."/>
            <person name="Ming Y."/>
            <person name="Chen Y."/>
            <person name="Zheng Y."/>
            <person name="Kuraku S."/>
            <person name="Pignatelli M."/>
            <person name="Herrero J."/>
            <person name="Beal K."/>
            <person name="Nozawa M."/>
            <person name="Li Q."/>
            <person name="Wang J."/>
            <person name="Zhang H."/>
            <person name="Yu L."/>
            <person name="Shigenobu S."/>
            <person name="Wang J."/>
            <person name="Liu J."/>
            <person name="Flicek P."/>
            <person name="Searle S."/>
            <person name="Wang J."/>
            <person name="Kuratani S."/>
            <person name="Yin Y."/>
            <person name="Aken B."/>
            <person name="Zhang G."/>
            <person name="Irie N."/>
        </authorList>
    </citation>
    <scope>NUCLEOTIDE SEQUENCE [LARGE SCALE GENOMIC DNA]</scope>
    <source>
        <strain evidence="3">Daiwa-1</strain>
    </source>
</reference>
<reference evidence="2" key="4">
    <citation type="submission" date="2025-09" db="UniProtKB">
        <authorList>
            <consortium name="Ensembl"/>
        </authorList>
    </citation>
    <scope>IDENTIFICATION</scope>
</reference>
<feature type="domain" description="SPIN-DOC-like zinc-finger" evidence="1">
    <location>
        <begin position="17"/>
        <end position="72"/>
    </location>
</feature>
<dbReference type="PANTHER" id="PTHR45913">
    <property type="entry name" value="EPM2A-INTERACTING PROTEIN 1"/>
    <property type="match status" value="1"/>
</dbReference>
<proteinExistence type="predicted"/>
<dbReference type="eggNOG" id="ENOG502QS6T">
    <property type="taxonomic scope" value="Eukaryota"/>
</dbReference>
<dbReference type="Pfam" id="PF18658">
    <property type="entry name" value="zf-C2H2_12"/>
    <property type="match status" value="1"/>
</dbReference>
<dbReference type="PANTHER" id="PTHR45913:SF21">
    <property type="entry name" value="DUF4371 DOMAIN-CONTAINING PROTEIN"/>
    <property type="match status" value="1"/>
</dbReference>
<evidence type="ECO:0000313" key="3">
    <source>
        <dbReference type="Proteomes" id="UP000007267"/>
    </source>
</evidence>
<reference evidence="2" key="3">
    <citation type="submission" date="2025-08" db="UniProtKB">
        <authorList>
            <consortium name="Ensembl"/>
        </authorList>
    </citation>
    <scope>IDENTIFICATION</scope>
</reference>
<organism evidence="2 3">
    <name type="scientific">Pelodiscus sinensis</name>
    <name type="common">Chinese softshell turtle</name>
    <name type="synonym">Trionyx sinensis</name>
    <dbReference type="NCBI Taxonomy" id="13735"/>
    <lineage>
        <taxon>Eukaryota</taxon>
        <taxon>Metazoa</taxon>
        <taxon>Chordata</taxon>
        <taxon>Craniata</taxon>
        <taxon>Vertebrata</taxon>
        <taxon>Euteleostomi</taxon>
        <taxon>Archelosauria</taxon>
        <taxon>Testudinata</taxon>
        <taxon>Testudines</taxon>
        <taxon>Cryptodira</taxon>
        <taxon>Trionychia</taxon>
        <taxon>Trionychidae</taxon>
        <taxon>Pelodiscus</taxon>
    </lineage>
</organism>
<dbReference type="Ensembl" id="ENSPSIT00000001553.1">
    <property type="protein sequence ID" value="ENSPSIP00000001549.1"/>
    <property type="gene ID" value="ENSPSIG00000001553.1"/>
</dbReference>
<reference evidence="3" key="1">
    <citation type="submission" date="2011-10" db="EMBL/GenBank/DDBJ databases">
        <authorList>
            <consortium name="Soft-shell Turtle Genome Consortium"/>
        </authorList>
    </citation>
    <scope>NUCLEOTIDE SEQUENCE [LARGE SCALE GENOMIC DNA]</scope>
    <source>
        <strain evidence="3">Daiwa-1</strain>
    </source>
</reference>
<name>K7F0I9_PELSI</name>
<dbReference type="EMBL" id="AGCU01096786">
    <property type="status" value="NOT_ANNOTATED_CDS"/>
    <property type="molecule type" value="Genomic_DNA"/>
</dbReference>
<protein>
    <recommendedName>
        <fullName evidence="1">SPIN-DOC-like zinc-finger domain-containing protein</fullName>
    </recommendedName>
</protein>